<dbReference type="AlphaFoldDB" id="A0A0D7A202"/>
<proteinExistence type="predicted"/>
<feature type="transmembrane region" description="Helical" evidence="2">
    <location>
        <begin position="20"/>
        <end position="41"/>
    </location>
</feature>
<dbReference type="OrthoDB" id="3352285at2759"/>
<feature type="transmembrane region" description="Helical" evidence="2">
    <location>
        <begin position="171"/>
        <end position="192"/>
    </location>
</feature>
<evidence type="ECO:0000313" key="4">
    <source>
        <dbReference type="Proteomes" id="UP000054144"/>
    </source>
</evidence>
<organism evidence="3 4">
    <name type="scientific">Fistulina hepatica ATCC 64428</name>
    <dbReference type="NCBI Taxonomy" id="1128425"/>
    <lineage>
        <taxon>Eukaryota</taxon>
        <taxon>Fungi</taxon>
        <taxon>Dikarya</taxon>
        <taxon>Basidiomycota</taxon>
        <taxon>Agaricomycotina</taxon>
        <taxon>Agaricomycetes</taxon>
        <taxon>Agaricomycetidae</taxon>
        <taxon>Agaricales</taxon>
        <taxon>Fistulinaceae</taxon>
        <taxon>Fistulina</taxon>
    </lineage>
</organism>
<gene>
    <name evidence="3" type="ORF">FISHEDRAFT_54362</name>
</gene>
<keyword evidence="2" id="KW-1133">Transmembrane helix</keyword>
<feature type="non-terminal residue" evidence="3">
    <location>
        <position position="1"/>
    </location>
</feature>
<evidence type="ECO:0000256" key="1">
    <source>
        <dbReference type="SAM" id="MobiDB-lite"/>
    </source>
</evidence>
<keyword evidence="2" id="KW-0812">Transmembrane</keyword>
<feature type="compositionally biased region" description="Basic and acidic residues" evidence="1">
    <location>
        <begin position="261"/>
        <end position="270"/>
    </location>
</feature>
<sequence>GAPPSYAFASRMYRSNLRPIVLFTTFLGALWALFRYVIAAFKSVNAVKNSNSFTMLRHFDLALGILFMAVLAIEVLGFTAAMLQRVRSVRMYAYLSVLSVLVVFAGGITATVMHFTLKSEIISQCTTMNTGDSVFVYPYGFWGPVYSGNLSAADAQDWCTNAWSHDSYSDIVSLIFTTVLAALFSVVAFAFLRQLLDPASGPNSWRSPSNQVRAQGFPSHYSPPYNGYVPNTTYNASQDLPFVPPYDADGKPPGYVGEGYIDTKDDKADPFSDSEPGATGSHLGH</sequence>
<name>A0A0D7A202_9AGAR</name>
<dbReference type="Proteomes" id="UP000054144">
    <property type="component" value="Unassembled WGS sequence"/>
</dbReference>
<evidence type="ECO:0000256" key="2">
    <source>
        <dbReference type="SAM" id="Phobius"/>
    </source>
</evidence>
<reference evidence="3 4" key="1">
    <citation type="journal article" date="2015" name="Fungal Genet. Biol.">
        <title>Evolution of novel wood decay mechanisms in Agaricales revealed by the genome sequences of Fistulina hepatica and Cylindrobasidium torrendii.</title>
        <authorList>
            <person name="Floudas D."/>
            <person name="Held B.W."/>
            <person name="Riley R."/>
            <person name="Nagy L.G."/>
            <person name="Koehler G."/>
            <person name="Ransdell A.S."/>
            <person name="Younus H."/>
            <person name="Chow J."/>
            <person name="Chiniquy J."/>
            <person name="Lipzen A."/>
            <person name="Tritt A."/>
            <person name="Sun H."/>
            <person name="Haridas S."/>
            <person name="LaButti K."/>
            <person name="Ohm R.A."/>
            <person name="Kues U."/>
            <person name="Blanchette R.A."/>
            <person name="Grigoriev I.V."/>
            <person name="Minto R.E."/>
            <person name="Hibbett D.S."/>
        </authorList>
    </citation>
    <scope>NUCLEOTIDE SEQUENCE [LARGE SCALE GENOMIC DNA]</scope>
    <source>
        <strain evidence="3 4">ATCC 64428</strain>
    </source>
</reference>
<evidence type="ECO:0000313" key="3">
    <source>
        <dbReference type="EMBL" id="KIY42961.1"/>
    </source>
</evidence>
<accession>A0A0D7A202</accession>
<dbReference type="EMBL" id="KN882148">
    <property type="protein sequence ID" value="KIY42961.1"/>
    <property type="molecule type" value="Genomic_DNA"/>
</dbReference>
<feature type="transmembrane region" description="Helical" evidence="2">
    <location>
        <begin position="92"/>
        <end position="113"/>
    </location>
</feature>
<protein>
    <submittedName>
        <fullName evidence="3">Uncharacterized protein</fullName>
    </submittedName>
</protein>
<feature type="region of interest" description="Disordered" evidence="1">
    <location>
        <begin position="248"/>
        <end position="285"/>
    </location>
</feature>
<keyword evidence="4" id="KW-1185">Reference proteome</keyword>
<keyword evidence="2" id="KW-0472">Membrane</keyword>
<feature type="transmembrane region" description="Helical" evidence="2">
    <location>
        <begin position="61"/>
        <end position="80"/>
    </location>
</feature>